<keyword evidence="3" id="KW-1185">Reference proteome</keyword>
<proteinExistence type="predicted"/>
<name>A0A7I8LCG6_SPIIN</name>
<sequence>MKEDLTCGQRPSQRSLRTRSVIDDSFFRYENIMAIHEDASRNKE</sequence>
<accession>A0A7I8LCG6</accession>
<dbReference type="EMBL" id="LR743601">
    <property type="protein sequence ID" value="CAA2631388.1"/>
    <property type="molecule type" value="Genomic_DNA"/>
</dbReference>
<dbReference type="EMBL" id="LR746277">
    <property type="protein sequence ID" value="CAA7407713.1"/>
    <property type="molecule type" value="Genomic_DNA"/>
</dbReference>
<reference evidence="2" key="1">
    <citation type="submission" date="2020-02" db="EMBL/GenBank/DDBJ databases">
        <authorList>
            <person name="Scholz U."/>
            <person name="Mascher M."/>
            <person name="Fiebig A."/>
        </authorList>
    </citation>
    <scope>NUCLEOTIDE SEQUENCE</scope>
</reference>
<gene>
    <name evidence="1" type="ORF">SI7747_14017036</name>
    <name evidence="2" type="ORF">SI8410_14018391</name>
</gene>
<evidence type="ECO:0000313" key="1">
    <source>
        <dbReference type="EMBL" id="CAA2631388.1"/>
    </source>
</evidence>
<evidence type="ECO:0000313" key="3">
    <source>
        <dbReference type="Proteomes" id="UP000663760"/>
    </source>
</evidence>
<organism evidence="2 3">
    <name type="scientific">Spirodela intermedia</name>
    <name type="common">Intermediate duckweed</name>
    <dbReference type="NCBI Taxonomy" id="51605"/>
    <lineage>
        <taxon>Eukaryota</taxon>
        <taxon>Viridiplantae</taxon>
        <taxon>Streptophyta</taxon>
        <taxon>Embryophyta</taxon>
        <taxon>Tracheophyta</taxon>
        <taxon>Spermatophyta</taxon>
        <taxon>Magnoliopsida</taxon>
        <taxon>Liliopsida</taxon>
        <taxon>Araceae</taxon>
        <taxon>Lemnoideae</taxon>
        <taxon>Spirodela</taxon>
    </lineage>
</organism>
<evidence type="ECO:0000313" key="2">
    <source>
        <dbReference type="EMBL" id="CAA7407713.1"/>
    </source>
</evidence>
<protein>
    <submittedName>
        <fullName evidence="2">Uncharacterized protein</fullName>
    </submittedName>
</protein>
<dbReference type="Proteomes" id="UP000663760">
    <property type="component" value="Chromosome 14"/>
</dbReference>
<dbReference type="AlphaFoldDB" id="A0A7I8LCG6"/>